<evidence type="ECO:0000313" key="1">
    <source>
        <dbReference type="EMBL" id="MBP2032831.1"/>
    </source>
</evidence>
<keyword evidence="2" id="KW-1185">Reference proteome</keyword>
<proteinExistence type="predicted"/>
<gene>
    <name evidence="1" type="ORF">J2Z42_001505</name>
</gene>
<accession>A0ABS4KTR8</accession>
<name>A0ABS4KTR8_9CLOT</name>
<protein>
    <submittedName>
        <fullName evidence="1">Uncharacterized protein</fullName>
    </submittedName>
</protein>
<sequence length="47" mass="5590">MNKKAVLCNEHGTSCENTYKIMWDRYIGAWRKIQMFNKDKIKIGIVI</sequence>
<dbReference type="RefSeq" id="WP_209701989.1">
    <property type="nucleotide sequence ID" value="NZ_JAGGLM010000007.1"/>
</dbReference>
<comment type="caution">
    <text evidence="1">The sequence shown here is derived from an EMBL/GenBank/DDBJ whole genome shotgun (WGS) entry which is preliminary data.</text>
</comment>
<dbReference type="EMBL" id="JAGGLM010000007">
    <property type="protein sequence ID" value="MBP2032831.1"/>
    <property type="molecule type" value="Genomic_DNA"/>
</dbReference>
<organism evidence="1 2">
    <name type="scientific">Clostridium algifaecis</name>
    <dbReference type="NCBI Taxonomy" id="1472040"/>
    <lineage>
        <taxon>Bacteria</taxon>
        <taxon>Bacillati</taxon>
        <taxon>Bacillota</taxon>
        <taxon>Clostridia</taxon>
        <taxon>Eubacteriales</taxon>
        <taxon>Clostridiaceae</taxon>
        <taxon>Clostridium</taxon>
    </lineage>
</organism>
<evidence type="ECO:0000313" key="2">
    <source>
        <dbReference type="Proteomes" id="UP001519307"/>
    </source>
</evidence>
<dbReference type="Proteomes" id="UP001519307">
    <property type="component" value="Unassembled WGS sequence"/>
</dbReference>
<reference evidence="1 2" key="1">
    <citation type="submission" date="2021-03" db="EMBL/GenBank/DDBJ databases">
        <title>Genomic Encyclopedia of Type Strains, Phase IV (KMG-IV): sequencing the most valuable type-strain genomes for metagenomic binning, comparative biology and taxonomic classification.</title>
        <authorList>
            <person name="Goeker M."/>
        </authorList>
    </citation>
    <scope>NUCLEOTIDE SEQUENCE [LARGE SCALE GENOMIC DNA]</scope>
    <source>
        <strain evidence="1 2">DSM 28783</strain>
    </source>
</reference>